<keyword evidence="4" id="KW-1185">Reference proteome</keyword>
<sequence>MARYSPPLLRRFFSCAASSASPGGGSAAGKKNLVFLGSPQVAASVLDTLLAASGSPDSGFQVAAVVTQPPAAKNRGRKLMPSAVAQLALDRGFPEELIFTPERAREESFLSDLKEVKPDVCITAAYGNILPQKFLDIPLRGTVNIHPSLLPLYRGAAPVQRALQDSVAGTGVSLAYTVRALDAGPVIACESIPIMGSKLLISELPSILDGSAKEKAQPQDDSKATLAPKINSDESWLSFDQEAKELHNNVLELQLPGKKVTNARDFWNGLRGRKLLKS</sequence>
<evidence type="ECO:0000259" key="2">
    <source>
        <dbReference type="Pfam" id="PF00551"/>
    </source>
</evidence>
<evidence type="ECO:0000313" key="4">
    <source>
        <dbReference type="Proteomes" id="UP000636709"/>
    </source>
</evidence>
<protein>
    <recommendedName>
        <fullName evidence="1">methionyl-tRNA formyltransferase</fullName>
        <ecNumber evidence="1">2.1.2.9</ecNumber>
    </recommendedName>
</protein>
<dbReference type="GO" id="GO:0005739">
    <property type="term" value="C:mitochondrion"/>
    <property type="evidence" value="ECO:0007669"/>
    <property type="project" value="TreeGrafter"/>
</dbReference>
<dbReference type="InterPro" id="IPR036477">
    <property type="entry name" value="Formyl_transf_N_sf"/>
</dbReference>
<name>A0A835BR28_9POAL</name>
<dbReference type="OrthoDB" id="10268103at2759"/>
<dbReference type="Proteomes" id="UP000636709">
    <property type="component" value="Unassembled WGS sequence"/>
</dbReference>
<dbReference type="Pfam" id="PF00551">
    <property type="entry name" value="Formyl_trans_N"/>
    <property type="match status" value="1"/>
</dbReference>
<dbReference type="InterPro" id="IPR002376">
    <property type="entry name" value="Formyl_transf_N"/>
</dbReference>
<gene>
    <name evidence="3" type="ORF">HU200_036945</name>
</gene>
<dbReference type="AlphaFoldDB" id="A0A835BR28"/>
<dbReference type="EC" id="2.1.2.9" evidence="1"/>
<feature type="domain" description="Formyl transferase N-terminal" evidence="2">
    <location>
        <begin position="32"/>
        <end position="195"/>
    </location>
</feature>
<accession>A0A835BR28</accession>
<organism evidence="3 4">
    <name type="scientific">Digitaria exilis</name>
    <dbReference type="NCBI Taxonomy" id="1010633"/>
    <lineage>
        <taxon>Eukaryota</taxon>
        <taxon>Viridiplantae</taxon>
        <taxon>Streptophyta</taxon>
        <taxon>Embryophyta</taxon>
        <taxon>Tracheophyta</taxon>
        <taxon>Spermatophyta</taxon>
        <taxon>Magnoliopsida</taxon>
        <taxon>Liliopsida</taxon>
        <taxon>Poales</taxon>
        <taxon>Poaceae</taxon>
        <taxon>PACMAD clade</taxon>
        <taxon>Panicoideae</taxon>
        <taxon>Panicodae</taxon>
        <taxon>Paniceae</taxon>
        <taxon>Anthephorinae</taxon>
        <taxon>Digitaria</taxon>
    </lineage>
</organism>
<reference evidence="3" key="1">
    <citation type="submission" date="2020-07" db="EMBL/GenBank/DDBJ databases">
        <title>Genome sequence and genetic diversity analysis of an under-domesticated orphan crop, white fonio (Digitaria exilis).</title>
        <authorList>
            <person name="Bennetzen J.L."/>
            <person name="Chen S."/>
            <person name="Ma X."/>
            <person name="Wang X."/>
            <person name="Yssel A.E.J."/>
            <person name="Chaluvadi S.R."/>
            <person name="Johnson M."/>
            <person name="Gangashetty P."/>
            <person name="Hamidou F."/>
            <person name="Sanogo M.D."/>
            <person name="Zwaenepoel A."/>
            <person name="Wallace J."/>
            <person name="Van De Peer Y."/>
            <person name="Van Deynze A."/>
        </authorList>
    </citation>
    <scope>NUCLEOTIDE SEQUENCE</scope>
    <source>
        <tissue evidence="3">Leaves</tissue>
    </source>
</reference>
<evidence type="ECO:0000313" key="3">
    <source>
        <dbReference type="EMBL" id="KAF8696057.1"/>
    </source>
</evidence>
<dbReference type="InterPro" id="IPR041711">
    <property type="entry name" value="Met-tRNA-FMT_N"/>
</dbReference>
<dbReference type="PANTHER" id="PTHR11138:SF5">
    <property type="entry name" value="METHIONYL-TRNA FORMYLTRANSFERASE, MITOCHONDRIAL"/>
    <property type="match status" value="1"/>
</dbReference>
<dbReference type="SUPFAM" id="SSF53328">
    <property type="entry name" value="Formyltransferase"/>
    <property type="match status" value="1"/>
</dbReference>
<comment type="caution">
    <text evidence="3">The sequence shown here is derived from an EMBL/GenBank/DDBJ whole genome shotgun (WGS) entry which is preliminary data.</text>
</comment>
<dbReference type="EMBL" id="JACEFO010001882">
    <property type="protein sequence ID" value="KAF8696057.1"/>
    <property type="molecule type" value="Genomic_DNA"/>
</dbReference>
<dbReference type="GO" id="GO:0004479">
    <property type="term" value="F:methionyl-tRNA formyltransferase activity"/>
    <property type="evidence" value="ECO:0007669"/>
    <property type="project" value="UniProtKB-EC"/>
</dbReference>
<dbReference type="Gene3D" id="3.40.50.12230">
    <property type="match status" value="1"/>
</dbReference>
<dbReference type="PANTHER" id="PTHR11138">
    <property type="entry name" value="METHIONYL-TRNA FORMYLTRANSFERASE"/>
    <property type="match status" value="1"/>
</dbReference>
<evidence type="ECO:0000256" key="1">
    <source>
        <dbReference type="ARBA" id="ARBA00012261"/>
    </source>
</evidence>
<proteinExistence type="predicted"/>
<dbReference type="CDD" id="cd08646">
    <property type="entry name" value="FMT_core_Met-tRNA-FMT_N"/>
    <property type="match status" value="1"/>
</dbReference>